<dbReference type="Proteomes" id="UP001172101">
    <property type="component" value="Unassembled WGS sequence"/>
</dbReference>
<accession>A0AA39ZQY1</accession>
<dbReference type="InterPro" id="IPR050829">
    <property type="entry name" value="CorA_MIT"/>
</dbReference>
<evidence type="ECO:0000313" key="3">
    <source>
        <dbReference type="EMBL" id="KAK0701938.1"/>
    </source>
</evidence>
<sequence length="1126" mass="129704">MSDPTMSRRHSTATRANWSIQPTRMLDDDPSPTCLSDLSHGPAAAHDLLRHYFGCIKIHQRDGFLDRSNAFWRERADIEFSKIVAATNDDVEESDRLEMQYHADRQVEKAIAELAISIEAQYKKTGVLRRALSKETVQWPPPRPPTVDGNLVLCIDQSRKAWRASQEYRQGIEKVRSWKRLKSLRTDPEASLDTVETEPEYGRQSVREIIRRYRPHSSLDERPSDYDVERDAKAYLIQYTFMPHPKADHSAMEGQSHSFSDTITLNRPAEPTEEKIEDVRFEGRFPHQHVSVDLLLRSGSDKSRRHGLSNILSRELCHRKDPTRLRYIHLPFNNMEWVESVIAGYYDDPPPALSVNQPDASIQTQTQMLLRPELWRGQQNGAWSGTAHARHMRPLCERTSSEVNDFVENPENIVLFMPYMGWETDRTKEVVSKVVEAESERYRKRREASALEKKQAHIQRRHELGGNGKRITHSDSLGMPEILSKSKAPLRFLAEIPSSSPKQPPGKVRIAEDGRLLVASALGQYLIDAARLYEGMSAFQDQQMVEKYLYRDPPFHPRRTLDQFRHPGLKRTKARDRSQVVYRGTSDMPAFRHRLVRSMRESATIPAERSPAGEDVGRNGPEHRDRDGEETTSGSRRGILGKQDKPDLRWRWTGHWSGTDDKGCEHCASDIKKTPKLIMVDQLWMWVLDEKTVITAFPGRYGNGYDRHLDGIHKSIRNRLRSARIWSAFDIALIILDECSTTFFSRTGIDNSQPRVLDIFSEAIGRVTNLSTISLGHVWHWGEKASEIFRSKYRNKEESKLYLPLLDINVEGKLLQEVKDILEEVDIMLSILKRQREIIRIFGKNVEQIVDPGRLWATEPDGMSSTRFFSDGEEGRVYPGQHAFEVQSNLTRKRTQLLWFRVQSLDLINKVSDRMNELEDLREGAKSTAQDVFDLLTLKQQQANVFQIGSLTNAEEAVRQGRAVMMFTVVTIIFVSHSSSYFLLLINEAYMALLQLPLSFMASVFGMNNSSFGDDHWSLEDQFRLMFPISFGIVLISIVFAFYDFLRILVWSVYTYIITWITVRTGLYHIWLGYKGDLGSASLQLNAEREVSMLKERARMARKRKNEEVVTKRVSDSAMEDENMMV</sequence>
<keyword evidence="2" id="KW-0472">Membrane</keyword>
<evidence type="ECO:0000313" key="4">
    <source>
        <dbReference type="Proteomes" id="UP001172101"/>
    </source>
</evidence>
<dbReference type="EMBL" id="JAUIRO010000009">
    <property type="protein sequence ID" value="KAK0701938.1"/>
    <property type="molecule type" value="Genomic_DNA"/>
</dbReference>
<name>A0AA39ZQY1_9PEZI</name>
<dbReference type="RefSeq" id="XP_060289602.1">
    <property type="nucleotide sequence ID" value="XM_060443234.1"/>
</dbReference>
<keyword evidence="2" id="KW-0812">Transmembrane</keyword>
<gene>
    <name evidence="3" type="ORF">B0T26DRAFT_735298</name>
</gene>
<feature type="transmembrane region" description="Helical" evidence="2">
    <location>
        <begin position="1027"/>
        <end position="1046"/>
    </location>
</feature>
<reference evidence="3" key="1">
    <citation type="submission" date="2023-06" db="EMBL/GenBank/DDBJ databases">
        <title>Genome-scale phylogeny and comparative genomics of the fungal order Sordariales.</title>
        <authorList>
            <consortium name="Lawrence Berkeley National Laboratory"/>
            <person name="Hensen N."/>
            <person name="Bonometti L."/>
            <person name="Westerberg I."/>
            <person name="Brannstrom I.O."/>
            <person name="Guillou S."/>
            <person name="Cros-Aarteil S."/>
            <person name="Calhoun S."/>
            <person name="Haridas S."/>
            <person name="Kuo A."/>
            <person name="Mondo S."/>
            <person name="Pangilinan J."/>
            <person name="Riley R."/>
            <person name="LaButti K."/>
            <person name="Andreopoulos B."/>
            <person name="Lipzen A."/>
            <person name="Chen C."/>
            <person name="Yanf M."/>
            <person name="Daum C."/>
            <person name="Ng V."/>
            <person name="Clum A."/>
            <person name="Steindorff A."/>
            <person name="Ohm R."/>
            <person name="Martin F."/>
            <person name="Silar P."/>
            <person name="Natvig D."/>
            <person name="Lalanne C."/>
            <person name="Gautier V."/>
            <person name="Ament-velasquez S.L."/>
            <person name="Kruys A."/>
            <person name="Hutchinson M.I."/>
            <person name="Powell A.J."/>
            <person name="Barry K."/>
            <person name="Miller A.N."/>
            <person name="Grigoriev I.V."/>
            <person name="Debuchy R."/>
            <person name="Gladieux P."/>
            <person name="Thoren M.H."/>
            <person name="Johannesson H."/>
        </authorList>
    </citation>
    <scope>NUCLEOTIDE SEQUENCE</scope>
    <source>
        <strain evidence="3">SMH2392-1A</strain>
    </source>
</reference>
<comment type="caution">
    <text evidence="3">The sequence shown here is derived from an EMBL/GenBank/DDBJ whole genome shotgun (WGS) entry which is preliminary data.</text>
</comment>
<feature type="region of interest" description="Disordered" evidence="1">
    <location>
        <begin position="1"/>
        <end position="24"/>
    </location>
</feature>
<feature type="transmembrane region" description="Helical" evidence="2">
    <location>
        <begin position="989"/>
        <end position="1007"/>
    </location>
</feature>
<feature type="compositionally biased region" description="Polar residues" evidence="1">
    <location>
        <begin position="13"/>
        <end position="22"/>
    </location>
</feature>
<keyword evidence="2" id="KW-1133">Transmembrane helix</keyword>
<dbReference type="GeneID" id="85326504"/>
<feature type="compositionally biased region" description="Basic and acidic residues" evidence="1">
    <location>
        <begin position="611"/>
        <end position="629"/>
    </location>
</feature>
<keyword evidence="4" id="KW-1185">Reference proteome</keyword>
<feature type="transmembrane region" description="Helical" evidence="2">
    <location>
        <begin position="1053"/>
        <end position="1074"/>
    </location>
</feature>
<protein>
    <submittedName>
        <fullName evidence="3">Uncharacterized protein</fullName>
    </submittedName>
</protein>
<feature type="region of interest" description="Disordered" evidence="1">
    <location>
        <begin position="601"/>
        <end position="642"/>
    </location>
</feature>
<evidence type="ECO:0000256" key="1">
    <source>
        <dbReference type="SAM" id="MobiDB-lite"/>
    </source>
</evidence>
<dbReference type="PANTHER" id="PTHR47685:SF1">
    <property type="entry name" value="MAGNESIUM TRANSPORT PROTEIN CORA"/>
    <property type="match status" value="1"/>
</dbReference>
<organism evidence="3 4">
    <name type="scientific">Lasiosphaeria miniovina</name>
    <dbReference type="NCBI Taxonomy" id="1954250"/>
    <lineage>
        <taxon>Eukaryota</taxon>
        <taxon>Fungi</taxon>
        <taxon>Dikarya</taxon>
        <taxon>Ascomycota</taxon>
        <taxon>Pezizomycotina</taxon>
        <taxon>Sordariomycetes</taxon>
        <taxon>Sordariomycetidae</taxon>
        <taxon>Sordariales</taxon>
        <taxon>Lasiosphaeriaceae</taxon>
        <taxon>Lasiosphaeria</taxon>
    </lineage>
</organism>
<dbReference type="PANTHER" id="PTHR47685">
    <property type="entry name" value="MAGNESIUM TRANSPORT PROTEIN CORA"/>
    <property type="match status" value="1"/>
</dbReference>
<dbReference type="AlphaFoldDB" id="A0AA39ZQY1"/>
<feature type="transmembrane region" description="Helical" evidence="2">
    <location>
        <begin position="963"/>
        <end position="984"/>
    </location>
</feature>
<proteinExistence type="predicted"/>
<dbReference type="Gene3D" id="1.20.58.340">
    <property type="entry name" value="Magnesium transport protein CorA, transmembrane region"/>
    <property type="match status" value="1"/>
</dbReference>
<evidence type="ECO:0000256" key="2">
    <source>
        <dbReference type="SAM" id="Phobius"/>
    </source>
</evidence>